<sequence length="147" mass="16718">MPLMDVEKRSALSFVPGSHRWNKKFRQQDFGELNPDNQKDVNKAVFDSSWEPMPDIDSDREKYNVVSWEMAAGDCVAFNGRIIHGGSGQLTSGRELQVFNTQWLGNDVKVHFKSYGMDPDHTDKMRHYGMNSGDAVDGSVYPEFNIL</sequence>
<gene>
    <name evidence="1" type="ORF">METZ01_LOCUS206524</name>
</gene>
<name>A0A382ESF4_9ZZZZ</name>
<dbReference type="Gene3D" id="2.60.120.620">
    <property type="entry name" value="q2cbj1_9rhob like domain"/>
    <property type="match status" value="1"/>
</dbReference>
<dbReference type="AlphaFoldDB" id="A0A382ESF4"/>
<accession>A0A382ESF4</accession>
<evidence type="ECO:0008006" key="2">
    <source>
        <dbReference type="Google" id="ProtNLM"/>
    </source>
</evidence>
<dbReference type="Pfam" id="PF05721">
    <property type="entry name" value="PhyH"/>
    <property type="match status" value="1"/>
</dbReference>
<reference evidence="1" key="1">
    <citation type="submission" date="2018-05" db="EMBL/GenBank/DDBJ databases">
        <authorList>
            <person name="Lanie J.A."/>
            <person name="Ng W.-L."/>
            <person name="Kazmierczak K.M."/>
            <person name="Andrzejewski T.M."/>
            <person name="Davidsen T.M."/>
            <person name="Wayne K.J."/>
            <person name="Tettelin H."/>
            <person name="Glass J.I."/>
            <person name="Rusch D."/>
            <person name="Podicherti R."/>
            <person name="Tsui H.-C.T."/>
            <person name="Winkler M.E."/>
        </authorList>
    </citation>
    <scope>NUCLEOTIDE SEQUENCE</scope>
</reference>
<dbReference type="InterPro" id="IPR008775">
    <property type="entry name" value="Phytyl_CoA_dOase-like"/>
</dbReference>
<proteinExistence type="predicted"/>
<dbReference type="SUPFAM" id="SSF51197">
    <property type="entry name" value="Clavaminate synthase-like"/>
    <property type="match status" value="1"/>
</dbReference>
<organism evidence="1">
    <name type="scientific">marine metagenome</name>
    <dbReference type="NCBI Taxonomy" id="408172"/>
    <lineage>
        <taxon>unclassified sequences</taxon>
        <taxon>metagenomes</taxon>
        <taxon>ecological metagenomes</taxon>
    </lineage>
</organism>
<dbReference type="EMBL" id="UINC01046092">
    <property type="protein sequence ID" value="SVB53670.1"/>
    <property type="molecule type" value="Genomic_DNA"/>
</dbReference>
<protein>
    <recommendedName>
        <fullName evidence="2">Phytanoyl-CoA dioxygenase</fullName>
    </recommendedName>
</protein>
<evidence type="ECO:0000313" key="1">
    <source>
        <dbReference type="EMBL" id="SVB53670.1"/>
    </source>
</evidence>